<comment type="similarity">
    <text evidence="1">Belongs to the gamma-glutamylcyclotransferase family.</text>
</comment>
<evidence type="ECO:0000313" key="6">
    <source>
        <dbReference type="EMBL" id="WEW61577.1"/>
    </source>
</evidence>
<proteinExistence type="inferred from homology"/>
<evidence type="ECO:0000256" key="3">
    <source>
        <dbReference type="ARBA" id="ARBA00030602"/>
    </source>
</evidence>
<evidence type="ECO:0000256" key="4">
    <source>
        <dbReference type="SAM" id="MobiDB-lite"/>
    </source>
</evidence>
<feature type="domain" description="Gamma-glutamylcyclotransferase AIG2-like" evidence="5">
    <location>
        <begin position="52"/>
        <end position="163"/>
    </location>
</feature>
<dbReference type="GO" id="GO:0016740">
    <property type="term" value="F:transferase activity"/>
    <property type="evidence" value="ECO:0007669"/>
    <property type="project" value="UniProtKB-KW"/>
</dbReference>
<sequence length="182" mass="20498">MDRDGDASSRSTVKSPITNNDDGVNNNDPQTSSAAPALSTNPTTAWSSPVLLFVYGSLMDTDIIQKVLHLASPPAPLRAATLKNYKMKMWSIYPTILPHTGSAVQGRVYPVERLEHFQRLERYETKAYTWCECEVEYDDGDVARGCRVFVWAGDPESKDLHEGSFDLERYQTYYKPFLIGQP</sequence>
<dbReference type="PANTHER" id="PTHR31544">
    <property type="entry name" value="AIG2-LIKE PROTEIN D"/>
    <property type="match status" value="1"/>
</dbReference>
<evidence type="ECO:0000256" key="1">
    <source>
        <dbReference type="ARBA" id="ARBA00008861"/>
    </source>
</evidence>
<protein>
    <recommendedName>
        <fullName evidence="3">Putative gamma-glutamylcyclotransferase</fullName>
    </recommendedName>
</protein>
<dbReference type="EMBL" id="CP120631">
    <property type="protein sequence ID" value="WEW61577.1"/>
    <property type="molecule type" value="Genomic_DNA"/>
</dbReference>
<dbReference type="InterPro" id="IPR036568">
    <property type="entry name" value="GGCT-like_sf"/>
</dbReference>
<evidence type="ECO:0000259" key="5">
    <source>
        <dbReference type="Pfam" id="PF06094"/>
    </source>
</evidence>
<keyword evidence="7" id="KW-1185">Reference proteome</keyword>
<dbReference type="AlphaFoldDB" id="A0AAF0DMZ9"/>
<dbReference type="CDD" id="cd06661">
    <property type="entry name" value="GGCT_like"/>
    <property type="match status" value="1"/>
</dbReference>
<evidence type="ECO:0000313" key="7">
    <source>
        <dbReference type="Proteomes" id="UP001219355"/>
    </source>
</evidence>
<dbReference type="Pfam" id="PF06094">
    <property type="entry name" value="GGACT"/>
    <property type="match status" value="1"/>
</dbReference>
<organism evidence="6 7">
    <name type="scientific">Emydomyces testavorans</name>
    <dbReference type="NCBI Taxonomy" id="2070801"/>
    <lineage>
        <taxon>Eukaryota</taxon>
        <taxon>Fungi</taxon>
        <taxon>Dikarya</taxon>
        <taxon>Ascomycota</taxon>
        <taxon>Pezizomycotina</taxon>
        <taxon>Eurotiomycetes</taxon>
        <taxon>Eurotiomycetidae</taxon>
        <taxon>Onygenales</taxon>
        <taxon>Nannizziopsiaceae</taxon>
        <taxon>Emydomyces</taxon>
    </lineage>
</organism>
<accession>A0AAF0DMZ9</accession>
<dbReference type="PANTHER" id="PTHR31544:SF4">
    <property type="entry name" value="GAMMA-GLUTAMYLCYCLOTRANSFERASE-RELATED"/>
    <property type="match status" value="1"/>
</dbReference>
<gene>
    <name evidence="6" type="ORF">PRK78_007068</name>
</gene>
<evidence type="ECO:0000256" key="2">
    <source>
        <dbReference type="ARBA" id="ARBA00022679"/>
    </source>
</evidence>
<dbReference type="InterPro" id="IPR013024">
    <property type="entry name" value="GGCT-like"/>
</dbReference>
<dbReference type="Proteomes" id="UP001219355">
    <property type="component" value="Chromosome 5"/>
</dbReference>
<dbReference type="InterPro" id="IPR045038">
    <property type="entry name" value="AIG2-like"/>
</dbReference>
<dbReference type="SUPFAM" id="SSF110857">
    <property type="entry name" value="Gamma-glutamyl cyclotransferase-like"/>
    <property type="match status" value="1"/>
</dbReference>
<name>A0AAF0DMZ9_9EURO</name>
<reference evidence="6" key="1">
    <citation type="submission" date="2023-03" db="EMBL/GenBank/DDBJ databases">
        <title>Emydomyces testavorans Genome Sequence.</title>
        <authorList>
            <person name="Hoyer L."/>
        </authorList>
    </citation>
    <scope>NUCLEOTIDE SEQUENCE</scope>
    <source>
        <strain evidence="6">16-2883</strain>
    </source>
</reference>
<feature type="region of interest" description="Disordered" evidence="4">
    <location>
        <begin position="1"/>
        <end position="42"/>
    </location>
</feature>
<dbReference type="InterPro" id="IPR009288">
    <property type="entry name" value="AIG2-like_dom"/>
</dbReference>
<dbReference type="Gene3D" id="3.10.490.10">
    <property type="entry name" value="Gamma-glutamyl cyclotransferase-like"/>
    <property type="match status" value="1"/>
</dbReference>
<feature type="compositionally biased region" description="Polar residues" evidence="4">
    <location>
        <begin position="8"/>
        <end position="42"/>
    </location>
</feature>
<keyword evidence="2" id="KW-0808">Transferase</keyword>